<accession>A0A2P6VG16</accession>
<comment type="caution">
    <text evidence="2">The sequence shown here is derived from an EMBL/GenBank/DDBJ whole genome shotgun (WGS) entry which is preliminary data.</text>
</comment>
<feature type="compositionally biased region" description="Basic and acidic residues" evidence="1">
    <location>
        <begin position="152"/>
        <end position="161"/>
    </location>
</feature>
<feature type="compositionally biased region" description="Polar residues" evidence="1">
    <location>
        <begin position="170"/>
        <end position="181"/>
    </location>
</feature>
<evidence type="ECO:0000313" key="3">
    <source>
        <dbReference type="Proteomes" id="UP000239649"/>
    </source>
</evidence>
<reference evidence="2 3" key="1">
    <citation type="journal article" date="2018" name="Plant J.">
        <title>Genome sequences of Chlorella sorokiniana UTEX 1602 and Micractinium conductrix SAG 241.80: implications to maltose excretion by a green alga.</title>
        <authorList>
            <person name="Arriola M.B."/>
            <person name="Velmurugan N."/>
            <person name="Zhang Y."/>
            <person name="Plunkett M.H."/>
            <person name="Hondzo H."/>
            <person name="Barney B.M."/>
        </authorList>
    </citation>
    <scope>NUCLEOTIDE SEQUENCE [LARGE SCALE GENOMIC DNA]</scope>
    <source>
        <strain evidence="2 3">SAG 241.80</strain>
    </source>
</reference>
<evidence type="ECO:0000256" key="1">
    <source>
        <dbReference type="SAM" id="MobiDB-lite"/>
    </source>
</evidence>
<sequence>MLKCATKLIKDYPHCRAALVVQSPYNSSGSGKKWRRPFLYGFGDDPQQQELLASLAVHIASCEGRSVDWRLGWAAAAAGLTVEELAKFRELLQGLPREGAGEGKKAATTWLGGARLNEYEGAQPTTAEERSVDVEEEEEAAVAAAAAEEEEEHRASADDGAHAPLEAVETRTQAAQRTGPSTAALAAVATVPTV</sequence>
<keyword evidence="3" id="KW-1185">Reference proteome</keyword>
<dbReference type="Proteomes" id="UP000239649">
    <property type="component" value="Unassembled WGS sequence"/>
</dbReference>
<dbReference type="AlphaFoldDB" id="A0A2P6VG16"/>
<protein>
    <submittedName>
        <fullName evidence="2">Uncharacterized protein</fullName>
    </submittedName>
</protein>
<feature type="region of interest" description="Disordered" evidence="1">
    <location>
        <begin position="120"/>
        <end position="182"/>
    </location>
</feature>
<organism evidence="2 3">
    <name type="scientific">Micractinium conductrix</name>
    <dbReference type="NCBI Taxonomy" id="554055"/>
    <lineage>
        <taxon>Eukaryota</taxon>
        <taxon>Viridiplantae</taxon>
        <taxon>Chlorophyta</taxon>
        <taxon>core chlorophytes</taxon>
        <taxon>Trebouxiophyceae</taxon>
        <taxon>Chlorellales</taxon>
        <taxon>Chlorellaceae</taxon>
        <taxon>Chlorella clade</taxon>
        <taxon>Micractinium</taxon>
    </lineage>
</organism>
<name>A0A2P6VG16_9CHLO</name>
<dbReference type="EMBL" id="LHPF02000008">
    <property type="protein sequence ID" value="PSC73033.1"/>
    <property type="molecule type" value="Genomic_DNA"/>
</dbReference>
<proteinExistence type="predicted"/>
<gene>
    <name evidence="2" type="ORF">C2E20_3688</name>
</gene>
<evidence type="ECO:0000313" key="2">
    <source>
        <dbReference type="EMBL" id="PSC73033.1"/>
    </source>
</evidence>